<protein>
    <recommendedName>
        <fullName evidence="14">E3 ubiquitin protein ligase</fullName>
        <ecNumber evidence="14">2.3.2.27</ecNumber>
    </recommendedName>
</protein>
<evidence type="ECO:0000313" key="17">
    <source>
        <dbReference type="EMBL" id="OSX79307.1"/>
    </source>
</evidence>
<evidence type="ECO:0000256" key="6">
    <source>
        <dbReference type="ARBA" id="ARBA00022723"/>
    </source>
</evidence>
<dbReference type="GO" id="GO:0008270">
    <property type="term" value="F:zinc ion binding"/>
    <property type="evidence" value="ECO:0007669"/>
    <property type="project" value="UniProtKB-KW"/>
</dbReference>
<dbReference type="SUPFAM" id="SSF57850">
    <property type="entry name" value="RING/U-box"/>
    <property type="match status" value="1"/>
</dbReference>
<feature type="coiled-coil region" evidence="15">
    <location>
        <begin position="96"/>
        <end position="137"/>
    </location>
</feature>
<dbReference type="InterPro" id="IPR013083">
    <property type="entry name" value="Znf_RING/FYVE/PHD"/>
</dbReference>
<evidence type="ECO:0000259" key="16">
    <source>
        <dbReference type="PROSITE" id="PS50089"/>
    </source>
</evidence>
<dbReference type="EC" id="2.3.2.27" evidence="14"/>
<name>A0A1X6PEL9_PORUM</name>
<evidence type="ECO:0000256" key="3">
    <source>
        <dbReference type="ARBA" id="ARBA00004906"/>
    </source>
</evidence>
<keyword evidence="12 14" id="KW-0539">Nucleus</keyword>
<dbReference type="EMBL" id="KV918794">
    <property type="protein sequence ID" value="OSX79307.1"/>
    <property type="molecule type" value="Genomic_DNA"/>
</dbReference>
<gene>
    <name evidence="17" type="ORF">BU14_0082s0072</name>
</gene>
<evidence type="ECO:0000256" key="8">
    <source>
        <dbReference type="ARBA" id="ARBA00022786"/>
    </source>
</evidence>
<evidence type="ECO:0000256" key="15">
    <source>
        <dbReference type="SAM" id="Coils"/>
    </source>
</evidence>
<sequence length="271" mass="29198">MEESLTGLALAQREWETSRESAIAARRTAAEAAAAELAELRSSTATRAASLSKALTDALKGAEAAKAARDRLNLTYEARKLEVGADRGAADTGVVLARATERQTTLQAEVTKLTARLAERQQLCEAAEAKLAAEELDTSEEVQVRLRRDLDAAKSASDSLISEVEALSATLSTVEAHNATLSERLSVKESTLSSVMSDRLKQRQAVTELIADLRRKLHCSVVTTAPKSVVLLRCGHLFSQQCVSELIAGRNRKCPLCKTKFGHDDVRGVSL</sequence>
<dbReference type="PROSITE" id="PS50089">
    <property type="entry name" value="ZF_RING_2"/>
    <property type="match status" value="1"/>
</dbReference>
<evidence type="ECO:0000256" key="12">
    <source>
        <dbReference type="ARBA" id="ARBA00023242"/>
    </source>
</evidence>
<dbReference type="InterPro" id="IPR001841">
    <property type="entry name" value="Znf_RING"/>
</dbReference>
<keyword evidence="7 13" id="KW-0863">Zinc-finger</keyword>
<comment type="subcellular location">
    <subcellularLocation>
        <location evidence="2 14">Nucleus</location>
    </subcellularLocation>
</comment>
<dbReference type="UniPathway" id="UPA00143"/>
<dbReference type="GO" id="GO:0033503">
    <property type="term" value="C:HULC complex"/>
    <property type="evidence" value="ECO:0007669"/>
    <property type="project" value="TreeGrafter"/>
</dbReference>
<dbReference type="Pfam" id="PF13920">
    <property type="entry name" value="zf-C3HC4_3"/>
    <property type="match status" value="1"/>
</dbReference>
<accession>A0A1X6PEL9</accession>
<keyword evidence="11 14" id="KW-0175">Coiled coil</keyword>
<proteinExistence type="inferred from homology"/>
<keyword evidence="10 14" id="KW-0156">Chromatin regulator</keyword>
<dbReference type="PANTHER" id="PTHR23163:SF0">
    <property type="entry name" value="E3 UBIQUITIN-PROTEIN LIGASE BRE1"/>
    <property type="match status" value="1"/>
</dbReference>
<dbReference type="OrthoDB" id="4006at2759"/>
<evidence type="ECO:0000256" key="2">
    <source>
        <dbReference type="ARBA" id="ARBA00004123"/>
    </source>
</evidence>
<evidence type="ECO:0000256" key="11">
    <source>
        <dbReference type="ARBA" id="ARBA00023054"/>
    </source>
</evidence>
<evidence type="ECO:0000256" key="13">
    <source>
        <dbReference type="PROSITE-ProRule" id="PRU00175"/>
    </source>
</evidence>
<feature type="domain" description="RING-type" evidence="16">
    <location>
        <begin position="219"/>
        <end position="258"/>
    </location>
</feature>
<dbReference type="InterPro" id="IPR013956">
    <property type="entry name" value="E3_ubiquit_lig_Bre1"/>
</dbReference>
<comment type="similarity">
    <text evidence="4 14">Belongs to the BRE1 family.</text>
</comment>
<keyword evidence="9 14" id="KW-0862">Zinc</keyword>
<keyword evidence="18" id="KW-1185">Reference proteome</keyword>
<dbReference type="Proteomes" id="UP000218209">
    <property type="component" value="Unassembled WGS sequence"/>
</dbReference>
<dbReference type="GO" id="GO:0006325">
    <property type="term" value="P:chromatin organization"/>
    <property type="evidence" value="ECO:0007669"/>
    <property type="project" value="UniProtKB-KW"/>
</dbReference>
<evidence type="ECO:0000256" key="1">
    <source>
        <dbReference type="ARBA" id="ARBA00000900"/>
    </source>
</evidence>
<evidence type="ECO:0000256" key="9">
    <source>
        <dbReference type="ARBA" id="ARBA00022833"/>
    </source>
</evidence>
<comment type="pathway">
    <text evidence="3 14">Protein modification; protein ubiquitination.</text>
</comment>
<dbReference type="Gene3D" id="3.30.40.10">
    <property type="entry name" value="Zinc/RING finger domain, C3HC4 (zinc finger)"/>
    <property type="match status" value="1"/>
</dbReference>
<evidence type="ECO:0000256" key="5">
    <source>
        <dbReference type="ARBA" id="ARBA00022679"/>
    </source>
</evidence>
<dbReference type="GO" id="GO:0005634">
    <property type="term" value="C:nucleus"/>
    <property type="evidence" value="ECO:0007669"/>
    <property type="project" value="UniProtKB-SubCell"/>
</dbReference>
<organism evidence="17 18">
    <name type="scientific">Porphyra umbilicalis</name>
    <name type="common">Purple laver</name>
    <name type="synonym">Red alga</name>
    <dbReference type="NCBI Taxonomy" id="2786"/>
    <lineage>
        <taxon>Eukaryota</taxon>
        <taxon>Rhodophyta</taxon>
        <taxon>Bangiophyceae</taxon>
        <taxon>Bangiales</taxon>
        <taxon>Bangiaceae</taxon>
        <taxon>Porphyra</taxon>
    </lineage>
</organism>
<evidence type="ECO:0000256" key="14">
    <source>
        <dbReference type="RuleBase" id="RU365038"/>
    </source>
</evidence>
<evidence type="ECO:0000256" key="4">
    <source>
        <dbReference type="ARBA" id="ARBA00005555"/>
    </source>
</evidence>
<keyword evidence="8 14" id="KW-0833">Ubl conjugation pathway</keyword>
<reference evidence="17 18" key="1">
    <citation type="submission" date="2017-03" db="EMBL/GenBank/DDBJ databases">
        <title>WGS assembly of Porphyra umbilicalis.</title>
        <authorList>
            <person name="Brawley S.H."/>
            <person name="Blouin N.A."/>
            <person name="Ficko-Blean E."/>
            <person name="Wheeler G.L."/>
            <person name="Lohr M."/>
            <person name="Goodson H.V."/>
            <person name="Jenkins J.W."/>
            <person name="Blaby-Haas C.E."/>
            <person name="Helliwell K.E."/>
            <person name="Chan C."/>
            <person name="Marriage T."/>
            <person name="Bhattacharya D."/>
            <person name="Klein A.S."/>
            <person name="Badis Y."/>
            <person name="Brodie J."/>
            <person name="Cao Y."/>
            <person name="Collen J."/>
            <person name="Dittami S.M."/>
            <person name="Gachon C.M."/>
            <person name="Green B.R."/>
            <person name="Karpowicz S."/>
            <person name="Kim J.W."/>
            <person name="Kudahl U."/>
            <person name="Lin S."/>
            <person name="Michel G."/>
            <person name="Mittag M."/>
            <person name="Olson B.J."/>
            <person name="Pangilinan J."/>
            <person name="Peng Y."/>
            <person name="Qiu H."/>
            <person name="Shu S."/>
            <person name="Singer J.T."/>
            <person name="Smith A.G."/>
            <person name="Sprecher B.N."/>
            <person name="Wagner V."/>
            <person name="Wang W."/>
            <person name="Wang Z.-Y."/>
            <person name="Yan J."/>
            <person name="Yarish C."/>
            <person name="Zoeuner-Riek S."/>
            <person name="Zhuang Y."/>
            <person name="Zou Y."/>
            <person name="Lindquist E.A."/>
            <person name="Grimwood J."/>
            <person name="Barry K."/>
            <person name="Rokhsar D.S."/>
            <person name="Schmutz J."/>
            <person name="Stiller J.W."/>
            <person name="Grossman A.R."/>
            <person name="Prochnik S.E."/>
        </authorList>
    </citation>
    <scope>NUCLEOTIDE SEQUENCE [LARGE SCALE GENOMIC DNA]</scope>
    <source>
        <strain evidence="17">4086291</strain>
    </source>
</reference>
<dbReference type="GO" id="GO:0016567">
    <property type="term" value="P:protein ubiquitination"/>
    <property type="evidence" value="ECO:0007669"/>
    <property type="project" value="UniProtKB-UniRule"/>
</dbReference>
<evidence type="ECO:0000313" key="18">
    <source>
        <dbReference type="Proteomes" id="UP000218209"/>
    </source>
</evidence>
<evidence type="ECO:0000256" key="10">
    <source>
        <dbReference type="ARBA" id="ARBA00022853"/>
    </source>
</evidence>
<comment type="catalytic activity">
    <reaction evidence="1 14">
        <text>S-ubiquitinyl-[E2 ubiquitin-conjugating enzyme]-L-cysteine + [acceptor protein]-L-lysine = [E2 ubiquitin-conjugating enzyme]-L-cysteine + N(6)-ubiquitinyl-[acceptor protein]-L-lysine.</text>
        <dbReference type="EC" id="2.3.2.27"/>
    </reaction>
</comment>
<evidence type="ECO:0000256" key="7">
    <source>
        <dbReference type="ARBA" id="ARBA00022771"/>
    </source>
</evidence>
<dbReference type="PANTHER" id="PTHR23163">
    <property type="entry name" value="RING FINGER PROTEIN-RELATED"/>
    <property type="match status" value="1"/>
</dbReference>
<keyword evidence="6 14" id="KW-0479">Metal-binding</keyword>
<keyword evidence="5 14" id="KW-0808">Transferase</keyword>
<dbReference type="GO" id="GO:0061630">
    <property type="term" value="F:ubiquitin protein ligase activity"/>
    <property type="evidence" value="ECO:0007669"/>
    <property type="project" value="UniProtKB-EC"/>
</dbReference>
<dbReference type="AlphaFoldDB" id="A0A1X6PEL9"/>
<dbReference type="CDD" id="cd16499">
    <property type="entry name" value="RING-HC_Bre1-like"/>
    <property type="match status" value="1"/>
</dbReference>